<dbReference type="GO" id="GO:0046872">
    <property type="term" value="F:metal ion binding"/>
    <property type="evidence" value="ECO:0007669"/>
    <property type="project" value="InterPro"/>
</dbReference>
<name>A0A9D1A2M9_9ACTN</name>
<evidence type="ECO:0000256" key="2">
    <source>
        <dbReference type="ARBA" id="ARBA00023002"/>
    </source>
</evidence>
<dbReference type="InterPro" id="IPR001670">
    <property type="entry name" value="ADH_Fe/GldA"/>
</dbReference>
<dbReference type="InterPro" id="IPR056798">
    <property type="entry name" value="ADH_Fe_C"/>
</dbReference>
<dbReference type="InterPro" id="IPR039697">
    <property type="entry name" value="Alcohol_dehydrogenase_Fe"/>
</dbReference>
<dbReference type="Gene3D" id="1.20.1090.10">
    <property type="entry name" value="Dehydroquinate synthase-like - alpha domain"/>
    <property type="match status" value="1"/>
</dbReference>
<evidence type="ECO:0000259" key="5">
    <source>
        <dbReference type="Pfam" id="PF25137"/>
    </source>
</evidence>
<feature type="domain" description="Fe-containing alcohol dehydrogenase-like C-terminal" evidence="5">
    <location>
        <begin position="190"/>
        <end position="410"/>
    </location>
</feature>
<accession>A0A9D1A2M9</accession>
<dbReference type="AlphaFoldDB" id="A0A9D1A2M9"/>
<evidence type="ECO:0000256" key="3">
    <source>
        <dbReference type="ARBA" id="ARBA00023027"/>
    </source>
</evidence>
<dbReference type="FunFam" id="3.40.50.1970:FF:000003">
    <property type="entry name" value="Alcohol dehydrogenase, iron-containing"/>
    <property type="match status" value="1"/>
</dbReference>
<dbReference type="Pfam" id="PF00465">
    <property type="entry name" value="Fe-ADH"/>
    <property type="match status" value="1"/>
</dbReference>
<dbReference type="SUPFAM" id="SSF56796">
    <property type="entry name" value="Dehydroquinate synthase-like"/>
    <property type="match status" value="1"/>
</dbReference>
<keyword evidence="3" id="KW-0520">NAD</keyword>
<dbReference type="Pfam" id="PF25137">
    <property type="entry name" value="ADH_Fe_C"/>
    <property type="match status" value="1"/>
</dbReference>
<sequence length="410" mass="43520">MQAFEYSCPTKIVCGAHALRKLADELRDHQVEKPLLLSDANLVKLGVAQHAIEPLEEAGVSFALFDQIPPDSSLDVVNEVVRVYTEEGCDGFVALGGGSVIDTGKGAAASISCEGADFASLQGAEILRGERPPFFAIPTTAGTGSEVTLVAVVADTAANAKLSYTSYRLVPDVAFLDPALTQSLPQKLTSTTGMDALTHAVEAYTSIQKNPVSDAFATGAIELISRNLVTACETPQDADARTALALGSLMAGAAFSNAMVGVVHALGHSLGGLCHVPHGQAMMLLLPHCVDWNIAHGMHRGLYGELLRALDPARFEQLALDAAKQQDNSLGAVDTKRLAEMRDAAFAAKLHDMNTLFHERWNVPISLSELGIARDDLPKVAHQARYDGAAIYNSYEISEETALAILEAAY</sequence>
<evidence type="ECO:0000313" key="6">
    <source>
        <dbReference type="EMBL" id="HIR01948.1"/>
    </source>
</evidence>
<protein>
    <submittedName>
        <fullName evidence="6">Iron-containing alcohol dehydrogenase</fullName>
    </submittedName>
</protein>
<comment type="caution">
    <text evidence="6">The sequence shown here is derived from an EMBL/GenBank/DDBJ whole genome shotgun (WGS) entry which is preliminary data.</text>
</comment>
<gene>
    <name evidence="6" type="ORF">IAA69_06780</name>
</gene>
<dbReference type="InterPro" id="IPR018211">
    <property type="entry name" value="ADH_Fe_CS"/>
</dbReference>
<reference evidence="6" key="2">
    <citation type="journal article" date="2021" name="PeerJ">
        <title>Extensive microbial diversity within the chicken gut microbiome revealed by metagenomics and culture.</title>
        <authorList>
            <person name="Gilroy R."/>
            <person name="Ravi A."/>
            <person name="Getino M."/>
            <person name="Pursley I."/>
            <person name="Horton D.L."/>
            <person name="Alikhan N.F."/>
            <person name="Baker D."/>
            <person name="Gharbi K."/>
            <person name="Hall N."/>
            <person name="Watson M."/>
            <person name="Adriaenssens E.M."/>
            <person name="Foster-Nyarko E."/>
            <person name="Jarju S."/>
            <person name="Secka A."/>
            <person name="Antonio M."/>
            <person name="Oren A."/>
            <person name="Chaudhuri R.R."/>
            <person name="La Ragione R."/>
            <person name="Hildebrand F."/>
            <person name="Pallen M.J."/>
        </authorList>
    </citation>
    <scope>NUCLEOTIDE SEQUENCE</scope>
    <source>
        <strain evidence="6">ChiGjej1B1-2707</strain>
    </source>
</reference>
<evidence type="ECO:0000256" key="1">
    <source>
        <dbReference type="ARBA" id="ARBA00007358"/>
    </source>
</evidence>
<dbReference type="PANTHER" id="PTHR11496:SF102">
    <property type="entry name" value="ALCOHOL DEHYDROGENASE 4"/>
    <property type="match status" value="1"/>
</dbReference>
<evidence type="ECO:0000259" key="4">
    <source>
        <dbReference type="Pfam" id="PF00465"/>
    </source>
</evidence>
<evidence type="ECO:0000313" key="7">
    <source>
        <dbReference type="Proteomes" id="UP000824261"/>
    </source>
</evidence>
<dbReference type="GO" id="GO:0004022">
    <property type="term" value="F:alcohol dehydrogenase (NAD+) activity"/>
    <property type="evidence" value="ECO:0007669"/>
    <property type="project" value="TreeGrafter"/>
</dbReference>
<reference evidence="6" key="1">
    <citation type="submission" date="2020-10" db="EMBL/GenBank/DDBJ databases">
        <authorList>
            <person name="Gilroy R."/>
        </authorList>
    </citation>
    <scope>NUCLEOTIDE SEQUENCE</scope>
    <source>
        <strain evidence="6">ChiGjej1B1-2707</strain>
    </source>
</reference>
<dbReference type="Proteomes" id="UP000824261">
    <property type="component" value="Unassembled WGS sequence"/>
</dbReference>
<comment type="similarity">
    <text evidence="1">Belongs to the iron-containing alcohol dehydrogenase family.</text>
</comment>
<dbReference type="Gene3D" id="3.40.50.1970">
    <property type="match status" value="1"/>
</dbReference>
<dbReference type="PROSITE" id="PS00060">
    <property type="entry name" value="ADH_IRON_2"/>
    <property type="match status" value="1"/>
</dbReference>
<dbReference type="CDD" id="cd14865">
    <property type="entry name" value="Fe-ADH-like"/>
    <property type="match status" value="1"/>
</dbReference>
<dbReference type="PANTHER" id="PTHR11496">
    <property type="entry name" value="ALCOHOL DEHYDROGENASE"/>
    <property type="match status" value="1"/>
</dbReference>
<organism evidence="6 7">
    <name type="scientific">Candidatus Aveggerthella stercoripullorum</name>
    <dbReference type="NCBI Taxonomy" id="2840688"/>
    <lineage>
        <taxon>Bacteria</taxon>
        <taxon>Bacillati</taxon>
        <taxon>Actinomycetota</taxon>
        <taxon>Coriobacteriia</taxon>
        <taxon>Eggerthellales</taxon>
        <taxon>Eggerthellaceae</taxon>
        <taxon>Eggerthellaceae incertae sedis</taxon>
        <taxon>Candidatus Aveggerthella</taxon>
    </lineage>
</organism>
<dbReference type="EMBL" id="DVGB01000084">
    <property type="protein sequence ID" value="HIR01948.1"/>
    <property type="molecule type" value="Genomic_DNA"/>
</dbReference>
<feature type="domain" description="Alcohol dehydrogenase iron-type/glycerol dehydrogenase GldA" evidence="4">
    <location>
        <begin position="9"/>
        <end position="178"/>
    </location>
</feature>
<proteinExistence type="inferred from homology"/>
<keyword evidence="2" id="KW-0560">Oxidoreductase</keyword>